<evidence type="ECO:0000313" key="6">
    <source>
        <dbReference type="EMBL" id="KAH6653841.1"/>
    </source>
</evidence>
<feature type="domain" description="Xylanolytic transcriptional activator regulatory" evidence="5">
    <location>
        <begin position="350"/>
        <end position="424"/>
    </location>
</feature>
<feature type="region of interest" description="Disordered" evidence="4">
    <location>
        <begin position="51"/>
        <end position="73"/>
    </location>
</feature>
<dbReference type="InterPro" id="IPR051127">
    <property type="entry name" value="Fungal_SecMet_Regulators"/>
</dbReference>
<dbReference type="GO" id="GO:0006351">
    <property type="term" value="P:DNA-templated transcription"/>
    <property type="evidence" value="ECO:0007669"/>
    <property type="project" value="InterPro"/>
</dbReference>
<comment type="caution">
    <text evidence="6">The sequence shown here is derived from an EMBL/GenBank/DDBJ whole genome shotgun (WGS) entry which is preliminary data.</text>
</comment>
<evidence type="ECO:0000256" key="3">
    <source>
        <dbReference type="ARBA" id="ARBA00023242"/>
    </source>
</evidence>
<dbReference type="Pfam" id="PF04082">
    <property type="entry name" value="Fungal_trans"/>
    <property type="match status" value="1"/>
</dbReference>
<dbReference type="GO" id="GO:0000981">
    <property type="term" value="F:DNA-binding transcription factor activity, RNA polymerase II-specific"/>
    <property type="evidence" value="ECO:0007669"/>
    <property type="project" value="TreeGrafter"/>
</dbReference>
<dbReference type="EMBL" id="JAGPXC010000004">
    <property type="protein sequence ID" value="KAH6653841.1"/>
    <property type="molecule type" value="Genomic_DNA"/>
</dbReference>
<accession>A0A9P8ZYA8</accession>
<dbReference type="GeneID" id="70128864"/>
<evidence type="ECO:0000313" key="7">
    <source>
        <dbReference type="Proteomes" id="UP000758603"/>
    </source>
</evidence>
<dbReference type="Proteomes" id="UP000758603">
    <property type="component" value="Unassembled WGS sequence"/>
</dbReference>
<keyword evidence="1" id="KW-0805">Transcription regulation</keyword>
<keyword evidence="7" id="KW-1185">Reference proteome</keyword>
<protein>
    <submittedName>
        <fullName evidence="6">Fungal-specific transcription factor domain-containing protein</fullName>
    </submittedName>
</protein>
<dbReference type="RefSeq" id="XP_045958111.1">
    <property type="nucleotide sequence ID" value="XM_046099972.1"/>
</dbReference>
<dbReference type="CDD" id="cd12148">
    <property type="entry name" value="fungal_TF_MHR"/>
    <property type="match status" value="1"/>
</dbReference>
<dbReference type="GO" id="GO:0008270">
    <property type="term" value="F:zinc ion binding"/>
    <property type="evidence" value="ECO:0007669"/>
    <property type="project" value="InterPro"/>
</dbReference>
<keyword evidence="2" id="KW-0804">Transcription</keyword>
<evidence type="ECO:0000256" key="4">
    <source>
        <dbReference type="SAM" id="MobiDB-lite"/>
    </source>
</evidence>
<dbReference type="PANTHER" id="PTHR47424">
    <property type="entry name" value="REGULATORY PROTEIN GAL4"/>
    <property type="match status" value="1"/>
</dbReference>
<dbReference type="InterPro" id="IPR007219">
    <property type="entry name" value="XnlR_reg_dom"/>
</dbReference>
<dbReference type="GO" id="GO:0000435">
    <property type="term" value="P:positive regulation of transcription from RNA polymerase II promoter by galactose"/>
    <property type="evidence" value="ECO:0007669"/>
    <property type="project" value="TreeGrafter"/>
</dbReference>
<dbReference type="GO" id="GO:0005634">
    <property type="term" value="C:nucleus"/>
    <property type="evidence" value="ECO:0007669"/>
    <property type="project" value="TreeGrafter"/>
</dbReference>
<reference evidence="6" key="1">
    <citation type="journal article" date="2021" name="Nat. Commun.">
        <title>Genetic determinants of endophytism in the Arabidopsis root mycobiome.</title>
        <authorList>
            <person name="Mesny F."/>
            <person name="Miyauchi S."/>
            <person name="Thiergart T."/>
            <person name="Pickel B."/>
            <person name="Atanasova L."/>
            <person name="Karlsson M."/>
            <person name="Huettel B."/>
            <person name="Barry K.W."/>
            <person name="Haridas S."/>
            <person name="Chen C."/>
            <person name="Bauer D."/>
            <person name="Andreopoulos W."/>
            <person name="Pangilinan J."/>
            <person name="LaButti K."/>
            <person name="Riley R."/>
            <person name="Lipzen A."/>
            <person name="Clum A."/>
            <person name="Drula E."/>
            <person name="Henrissat B."/>
            <person name="Kohler A."/>
            <person name="Grigoriev I.V."/>
            <person name="Martin F.M."/>
            <person name="Hacquard S."/>
        </authorList>
    </citation>
    <scope>NUCLEOTIDE SEQUENCE</scope>
    <source>
        <strain evidence="6">MPI-SDFR-AT-0073</strain>
    </source>
</reference>
<dbReference type="GO" id="GO:0000978">
    <property type="term" value="F:RNA polymerase II cis-regulatory region sequence-specific DNA binding"/>
    <property type="evidence" value="ECO:0007669"/>
    <property type="project" value="TreeGrafter"/>
</dbReference>
<keyword evidence="3" id="KW-0539">Nucleus</keyword>
<evidence type="ECO:0000259" key="5">
    <source>
        <dbReference type="SMART" id="SM00906"/>
    </source>
</evidence>
<evidence type="ECO:0000256" key="1">
    <source>
        <dbReference type="ARBA" id="ARBA00023015"/>
    </source>
</evidence>
<dbReference type="OrthoDB" id="4064873at2759"/>
<name>A0A9P8ZYA8_9PEZI</name>
<dbReference type="AlphaFoldDB" id="A0A9P8ZYA8"/>
<dbReference type="PANTHER" id="PTHR47424:SF9">
    <property type="entry name" value="TAH-2"/>
    <property type="match status" value="1"/>
</dbReference>
<gene>
    <name evidence="6" type="ORF">BKA67DRAFT_535191</name>
</gene>
<sequence>MNTPVRPSAATHRYAAQHIFNMIYPLCNGQRPCNTCIKRQLACVYTPAPVNLEPDESPVGSPAKRRNVDTSPTAFKLEMSKPRRQSSVHIPALSSWDIAETSAMGMTKSDISHTPGIKFHMSPSLSAANGELDQDSRSRMSTINSTADEADLYPSQRMLQDSTGRLLYVGDSATLSYLQLIRIIVDGIAGESRFTKDPKRHMIMEARIDPPPCNTPPGVLPDRRTADVLVESYFVNTSGLIEVFDRRTFLDQLNQCYFDPLTVDPAVICQLNLVFAIGLVLSKPVIGSEEEAIIQKVRENKTVNRAEVFFRNAKGLADPISGFEDADFWSVQALVLMVIYMLSVSKRNAAYAYYGMAVRSAFALGLHREEDSVIFTPMQRKVRRNLWRSLYVLDRFLSASLGRPTAISDEDCSDHAFDATEKTFETEVEETNSAALDAAVRSCRVIGLTLKRVYSQRKISTAVAQDIAVELDDWNKLLHQSLHWKQAKNKSMGVSHGIAILHINLLQCHSIILLARPFFLFILKAGIEHKPSRLSQRMESFAQTCVEAAQHTIAVAKTALEGNYLSQCDPFVIYFVFAAGLITLSNEFASLYRNPDADKAIQSCVEILRYCAERDAQAQRVVYIVEAFHEANLNRPANARSISFLKRRVPTIIPVSSNHQHDPMAHFFAYTKSSPGQQLPALAPSRKHGRSSIPTFHPGSVPPVFPRILQQPSPDATGASPVSAAVMPPGMQPIESMPGVDMGFDFDDLWPTWHHPGGTMPIGHHVEPAESYGHYTLGPALPGLENTLAANVNIPLYPASDFR</sequence>
<proteinExistence type="predicted"/>
<organism evidence="6 7">
    <name type="scientific">Truncatella angustata</name>
    <dbReference type="NCBI Taxonomy" id="152316"/>
    <lineage>
        <taxon>Eukaryota</taxon>
        <taxon>Fungi</taxon>
        <taxon>Dikarya</taxon>
        <taxon>Ascomycota</taxon>
        <taxon>Pezizomycotina</taxon>
        <taxon>Sordariomycetes</taxon>
        <taxon>Xylariomycetidae</taxon>
        <taxon>Amphisphaeriales</taxon>
        <taxon>Sporocadaceae</taxon>
        <taxon>Truncatella</taxon>
    </lineage>
</organism>
<dbReference type="SMART" id="SM00906">
    <property type="entry name" value="Fungal_trans"/>
    <property type="match status" value="1"/>
</dbReference>
<evidence type="ECO:0000256" key="2">
    <source>
        <dbReference type="ARBA" id="ARBA00023163"/>
    </source>
</evidence>